<comment type="caution">
    <text evidence="6">The sequence shown here is derived from an EMBL/GenBank/DDBJ whole genome shotgun (WGS) entry which is preliminary data.</text>
</comment>
<evidence type="ECO:0000313" key="7">
    <source>
        <dbReference type="Proteomes" id="UP000824267"/>
    </source>
</evidence>
<keyword evidence="1" id="KW-0479">Metal-binding</keyword>
<accession>A0A9D1RGD0</accession>
<keyword evidence="2" id="KW-0863">Zinc-finger</keyword>
<dbReference type="PANTHER" id="PTHR33823:SF2">
    <property type="entry name" value="RNA POLYMERASE-BINDING TRANSCRIPTION FACTOR DKSA"/>
    <property type="match status" value="1"/>
</dbReference>
<evidence type="ECO:0000256" key="3">
    <source>
        <dbReference type="ARBA" id="ARBA00022833"/>
    </source>
</evidence>
<evidence type="ECO:0000256" key="1">
    <source>
        <dbReference type="ARBA" id="ARBA00022723"/>
    </source>
</evidence>
<dbReference type="EMBL" id="DXGG01000127">
    <property type="protein sequence ID" value="HIW87379.1"/>
    <property type="molecule type" value="Genomic_DNA"/>
</dbReference>
<feature type="domain" description="Zinc finger DksA/TraR C4-type" evidence="5">
    <location>
        <begin position="93"/>
        <end position="122"/>
    </location>
</feature>
<sequence>MDENKRSRYSDEELQEFKEIILEKLAKAKENLAMLTEAFANDANDASDTAPTFKILEEGSSVSSKEDNANMAARQQKFIKDLEAALVRIENKTYGICRVTGKLIPKERLRIVPHATLSLEAKLKQNKR</sequence>
<evidence type="ECO:0000259" key="5">
    <source>
        <dbReference type="Pfam" id="PF01258"/>
    </source>
</evidence>
<dbReference type="PROSITE" id="PS51128">
    <property type="entry name" value="ZF_DKSA_2"/>
    <property type="match status" value="1"/>
</dbReference>
<protein>
    <submittedName>
        <fullName evidence="6">TraR/DksA C4-type zinc finger protein</fullName>
    </submittedName>
</protein>
<dbReference type="GO" id="GO:0008270">
    <property type="term" value="F:zinc ion binding"/>
    <property type="evidence" value="ECO:0007669"/>
    <property type="project" value="UniProtKB-KW"/>
</dbReference>
<dbReference type="InterPro" id="IPR037187">
    <property type="entry name" value="DnaK_N"/>
</dbReference>
<dbReference type="PANTHER" id="PTHR33823">
    <property type="entry name" value="RNA POLYMERASE-BINDING TRANSCRIPTION FACTOR DKSA-RELATED"/>
    <property type="match status" value="1"/>
</dbReference>
<organism evidence="6 7">
    <name type="scientific">Candidatus Onthomorpha intestinigallinarum</name>
    <dbReference type="NCBI Taxonomy" id="2840880"/>
    <lineage>
        <taxon>Bacteria</taxon>
        <taxon>Pseudomonadati</taxon>
        <taxon>Bacteroidota</taxon>
        <taxon>Bacteroidia</taxon>
        <taxon>Bacteroidales</taxon>
        <taxon>Candidatus Onthomorpha</taxon>
    </lineage>
</organism>
<dbReference type="Gene3D" id="1.20.120.910">
    <property type="entry name" value="DksA, coiled-coil domain"/>
    <property type="match status" value="1"/>
</dbReference>
<dbReference type="InterPro" id="IPR000962">
    <property type="entry name" value="Znf_DskA_TraR"/>
</dbReference>
<evidence type="ECO:0000256" key="2">
    <source>
        <dbReference type="ARBA" id="ARBA00022771"/>
    </source>
</evidence>
<gene>
    <name evidence="6" type="ORF">IAC47_03800</name>
</gene>
<evidence type="ECO:0000256" key="4">
    <source>
        <dbReference type="PROSITE-ProRule" id="PRU00510"/>
    </source>
</evidence>
<dbReference type="SUPFAM" id="SSF109635">
    <property type="entry name" value="DnaK suppressor protein DksA, alpha-hairpin domain"/>
    <property type="match status" value="1"/>
</dbReference>
<name>A0A9D1RGD0_9BACT</name>
<dbReference type="AlphaFoldDB" id="A0A9D1RGD0"/>
<dbReference type="Pfam" id="PF01258">
    <property type="entry name" value="zf-dskA_traR"/>
    <property type="match status" value="1"/>
</dbReference>
<dbReference type="Proteomes" id="UP000824267">
    <property type="component" value="Unassembled WGS sequence"/>
</dbReference>
<keyword evidence="3" id="KW-0862">Zinc</keyword>
<reference evidence="6" key="1">
    <citation type="journal article" date="2021" name="PeerJ">
        <title>Extensive microbial diversity within the chicken gut microbiome revealed by metagenomics and culture.</title>
        <authorList>
            <person name="Gilroy R."/>
            <person name="Ravi A."/>
            <person name="Getino M."/>
            <person name="Pursley I."/>
            <person name="Horton D.L."/>
            <person name="Alikhan N.F."/>
            <person name="Baker D."/>
            <person name="Gharbi K."/>
            <person name="Hall N."/>
            <person name="Watson M."/>
            <person name="Adriaenssens E.M."/>
            <person name="Foster-Nyarko E."/>
            <person name="Jarju S."/>
            <person name="Secka A."/>
            <person name="Antonio M."/>
            <person name="Oren A."/>
            <person name="Chaudhuri R.R."/>
            <person name="La Ragione R."/>
            <person name="Hildebrand F."/>
            <person name="Pallen M.J."/>
        </authorList>
    </citation>
    <scope>NUCLEOTIDE SEQUENCE</scope>
    <source>
        <strain evidence="6">Gambia16-930</strain>
    </source>
</reference>
<evidence type="ECO:0000313" key="6">
    <source>
        <dbReference type="EMBL" id="HIW87379.1"/>
    </source>
</evidence>
<reference evidence="6" key="2">
    <citation type="submission" date="2021-04" db="EMBL/GenBank/DDBJ databases">
        <authorList>
            <person name="Gilroy R."/>
        </authorList>
    </citation>
    <scope>NUCLEOTIDE SEQUENCE</scope>
    <source>
        <strain evidence="6">Gambia16-930</strain>
    </source>
</reference>
<proteinExistence type="predicted"/>
<feature type="zinc finger region" description="dksA C4-type" evidence="4">
    <location>
        <begin position="97"/>
        <end position="121"/>
    </location>
</feature>